<accession>A0ABU4WLM6</accession>
<comment type="catalytic activity">
    <reaction evidence="9 10">
        <text>Release of signal peptides from bacterial membrane prolipoproteins. Hydrolyzes -Xaa-Yaa-Zaa-|-(S,diacylglyceryl)Cys-, in which Xaa is hydrophobic (preferably Leu), and Yaa (Ala or Ser) and Zaa (Gly or Ala) have small, neutral side chains.</text>
        <dbReference type="EC" id="3.4.23.36"/>
    </reaction>
</comment>
<reference evidence="12 13" key="1">
    <citation type="submission" date="2022-03" db="EMBL/GenBank/DDBJ databases">
        <title>Novel taxa within the pig intestine.</title>
        <authorList>
            <person name="Wylensek D."/>
            <person name="Bishof K."/>
            <person name="Afrizal A."/>
            <person name="Clavel T."/>
        </authorList>
    </citation>
    <scope>NUCLEOTIDE SEQUENCE [LARGE SCALE GENOMIC DNA]</scope>
    <source>
        <strain evidence="12 13">Cla-KB-P134</strain>
    </source>
</reference>
<evidence type="ECO:0000313" key="13">
    <source>
        <dbReference type="Proteomes" id="UP001285244"/>
    </source>
</evidence>
<keyword evidence="3 9" id="KW-0645">Protease</keyword>
<comment type="function">
    <text evidence="9 10">This protein specifically catalyzes the removal of signal peptides from prolipoproteins.</text>
</comment>
<evidence type="ECO:0000256" key="11">
    <source>
        <dbReference type="RuleBase" id="RU004181"/>
    </source>
</evidence>
<dbReference type="RefSeq" id="WP_320325747.1">
    <property type="nucleotide sequence ID" value="NZ_JALBUS010000008.1"/>
</dbReference>
<feature type="transmembrane region" description="Helical" evidence="9">
    <location>
        <begin position="95"/>
        <end position="112"/>
    </location>
</feature>
<name>A0ABU4WLM6_9FIRM</name>
<evidence type="ECO:0000256" key="7">
    <source>
        <dbReference type="ARBA" id="ARBA00022989"/>
    </source>
</evidence>
<gene>
    <name evidence="9 12" type="primary">lspA</name>
    <name evidence="12" type="ORF">MOZ64_06310</name>
</gene>
<comment type="similarity">
    <text evidence="1 9 11">Belongs to the peptidase A8 family.</text>
</comment>
<dbReference type="PRINTS" id="PR00781">
    <property type="entry name" value="LIPOSIGPTASE"/>
</dbReference>
<feature type="transmembrane region" description="Helical" evidence="9">
    <location>
        <begin position="64"/>
        <end position="83"/>
    </location>
</feature>
<dbReference type="GO" id="GO:0004190">
    <property type="term" value="F:aspartic-type endopeptidase activity"/>
    <property type="evidence" value="ECO:0007669"/>
    <property type="project" value="UniProtKB-EC"/>
</dbReference>
<dbReference type="EMBL" id="JALBUS010000008">
    <property type="protein sequence ID" value="MDX8417452.1"/>
    <property type="molecule type" value="Genomic_DNA"/>
</dbReference>
<evidence type="ECO:0000256" key="6">
    <source>
        <dbReference type="ARBA" id="ARBA00022801"/>
    </source>
</evidence>
<dbReference type="PROSITE" id="PS00855">
    <property type="entry name" value="SPASE_II"/>
    <property type="match status" value="1"/>
</dbReference>
<keyword evidence="8 9" id="KW-0472">Membrane</keyword>
<comment type="subcellular location">
    <subcellularLocation>
        <location evidence="9">Cell membrane</location>
        <topology evidence="9">Multi-pass membrane protein</topology>
    </subcellularLocation>
</comment>
<feature type="active site" evidence="9">
    <location>
        <position position="137"/>
    </location>
</feature>
<dbReference type="Pfam" id="PF01252">
    <property type="entry name" value="Peptidase_A8"/>
    <property type="match status" value="1"/>
</dbReference>
<dbReference type="NCBIfam" id="TIGR00077">
    <property type="entry name" value="lspA"/>
    <property type="match status" value="1"/>
</dbReference>
<evidence type="ECO:0000256" key="10">
    <source>
        <dbReference type="RuleBase" id="RU000594"/>
    </source>
</evidence>
<keyword evidence="7 9" id="KW-1133">Transmembrane helix</keyword>
<comment type="caution">
    <text evidence="9">Lacks conserved residue(s) required for the propagation of feature annotation.</text>
</comment>
<evidence type="ECO:0000256" key="9">
    <source>
        <dbReference type="HAMAP-Rule" id="MF_00161"/>
    </source>
</evidence>
<dbReference type="Proteomes" id="UP001285244">
    <property type="component" value="Unassembled WGS sequence"/>
</dbReference>
<evidence type="ECO:0000313" key="12">
    <source>
        <dbReference type="EMBL" id="MDX8417452.1"/>
    </source>
</evidence>
<sequence length="166" mass="18981">MKPKKSSLLLSVCILFVMIGFDQWTKSAIVHTIPLGQSIEVIHRFFYLTYIQNTGAGFSIFEGFGIWFFGAITLVALGVMIYFYFHCDNDLRTQLCLSFVVAGTIGNFIDRFKLGYVRDFFSFLIFGQPFPVFNVADICITVGFAALVIILFYDDWKVKSQWKTKS</sequence>
<keyword evidence="2 9" id="KW-1003">Cell membrane</keyword>
<evidence type="ECO:0000256" key="5">
    <source>
        <dbReference type="ARBA" id="ARBA00022750"/>
    </source>
</evidence>
<proteinExistence type="inferred from homology"/>
<evidence type="ECO:0000256" key="8">
    <source>
        <dbReference type="ARBA" id="ARBA00023136"/>
    </source>
</evidence>
<evidence type="ECO:0000256" key="4">
    <source>
        <dbReference type="ARBA" id="ARBA00022692"/>
    </source>
</evidence>
<evidence type="ECO:0000256" key="3">
    <source>
        <dbReference type="ARBA" id="ARBA00022670"/>
    </source>
</evidence>
<keyword evidence="5 9" id="KW-0064">Aspartyl protease</keyword>
<feature type="transmembrane region" description="Helical" evidence="9">
    <location>
        <begin position="132"/>
        <end position="153"/>
    </location>
</feature>
<dbReference type="PANTHER" id="PTHR33695">
    <property type="entry name" value="LIPOPROTEIN SIGNAL PEPTIDASE"/>
    <property type="match status" value="1"/>
</dbReference>
<keyword evidence="13" id="KW-1185">Reference proteome</keyword>
<evidence type="ECO:0000256" key="2">
    <source>
        <dbReference type="ARBA" id="ARBA00022475"/>
    </source>
</evidence>
<comment type="caution">
    <text evidence="12">The sequence shown here is derived from an EMBL/GenBank/DDBJ whole genome shotgun (WGS) entry which is preliminary data.</text>
</comment>
<keyword evidence="4 9" id="KW-0812">Transmembrane</keyword>
<dbReference type="EC" id="3.4.23.36" evidence="9"/>
<protein>
    <recommendedName>
        <fullName evidence="9">Lipoprotein signal peptidase</fullName>
        <ecNumber evidence="9">3.4.23.36</ecNumber>
    </recommendedName>
    <alternativeName>
        <fullName evidence="9">Prolipoprotein signal peptidase</fullName>
    </alternativeName>
    <alternativeName>
        <fullName evidence="9">Signal peptidase II</fullName>
        <shortName evidence="9">SPase II</shortName>
    </alternativeName>
</protein>
<dbReference type="PANTHER" id="PTHR33695:SF1">
    <property type="entry name" value="LIPOPROTEIN SIGNAL PEPTIDASE"/>
    <property type="match status" value="1"/>
</dbReference>
<feature type="active site" evidence="9">
    <location>
        <position position="119"/>
    </location>
</feature>
<keyword evidence="6 9" id="KW-0378">Hydrolase</keyword>
<organism evidence="12 13">
    <name type="scientific">Absicoccus intestinalis</name>
    <dbReference type="NCBI Taxonomy" id="2926319"/>
    <lineage>
        <taxon>Bacteria</taxon>
        <taxon>Bacillati</taxon>
        <taxon>Bacillota</taxon>
        <taxon>Erysipelotrichia</taxon>
        <taxon>Erysipelotrichales</taxon>
        <taxon>Erysipelotrichaceae</taxon>
        <taxon>Absicoccus</taxon>
    </lineage>
</organism>
<comment type="pathway">
    <text evidence="9">Protein modification; lipoprotein biosynthesis (signal peptide cleavage).</text>
</comment>
<dbReference type="InterPro" id="IPR001872">
    <property type="entry name" value="Peptidase_A8"/>
</dbReference>
<evidence type="ECO:0000256" key="1">
    <source>
        <dbReference type="ARBA" id="ARBA00006139"/>
    </source>
</evidence>
<dbReference type="HAMAP" id="MF_00161">
    <property type="entry name" value="LspA"/>
    <property type="match status" value="1"/>
</dbReference>